<name>A0AAV7R022_PLEWA</name>
<sequence>MKIPEESASTCSGPRTPAVTGAAKSRWRLNPRCPAGPGAWGWPVDAAASGGVAASGAEGAWARLQDLSPRELRSSGVDAATSDGVAASGAEGVWAGLRDLSPPRAKEQCCQRERPSRRHEPRKSGTRKAGRDPIQRRLPHQNQA</sequence>
<keyword evidence="3" id="KW-1185">Reference proteome</keyword>
<feature type="region of interest" description="Disordered" evidence="1">
    <location>
        <begin position="1"/>
        <end position="23"/>
    </location>
</feature>
<accession>A0AAV7R022</accession>
<feature type="compositionally biased region" description="Basic residues" evidence="1">
    <location>
        <begin position="115"/>
        <end position="128"/>
    </location>
</feature>
<dbReference type="Proteomes" id="UP001066276">
    <property type="component" value="Chromosome 6"/>
</dbReference>
<proteinExistence type="predicted"/>
<feature type="region of interest" description="Disordered" evidence="1">
    <location>
        <begin position="96"/>
        <end position="144"/>
    </location>
</feature>
<evidence type="ECO:0000256" key="1">
    <source>
        <dbReference type="SAM" id="MobiDB-lite"/>
    </source>
</evidence>
<evidence type="ECO:0000313" key="2">
    <source>
        <dbReference type="EMBL" id="KAJ1144078.1"/>
    </source>
</evidence>
<organism evidence="2 3">
    <name type="scientific">Pleurodeles waltl</name>
    <name type="common">Iberian ribbed newt</name>
    <dbReference type="NCBI Taxonomy" id="8319"/>
    <lineage>
        <taxon>Eukaryota</taxon>
        <taxon>Metazoa</taxon>
        <taxon>Chordata</taxon>
        <taxon>Craniata</taxon>
        <taxon>Vertebrata</taxon>
        <taxon>Euteleostomi</taxon>
        <taxon>Amphibia</taxon>
        <taxon>Batrachia</taxon>
        <taxon>Caudata</taxon>
        <taxon>Salamandroidea</taxon>
        <taxon>Salamandridae</taxon>
        <taxon>Pleurodelinae</taxon>
        <taxon>Pleurodeles</taxon>
    </lineage>
</organism>
<protein>
    <submittedName>
        <fullName evidence="2">Uncharacterized protein</fullName>
    </submittedName>
</protein>
<reference evidence="2" key="1">
    <citation type="journal article" date="2022" name="bioRxiv">
        <title>Sequencing and chromosome-scale assembly of the giantPleurodeles waltlgenome.</title>
        <authorList>
            <person name="Brown T."/>
            <person name="Elewa A."/>
            <person name="Iarovenko S."/>
            <person name="Subramanian E."/>
            <person name="Araus A.J."/>
            <person name="Petzold A."/>
            <person name="Susuki M."/>
            <person name="Suzuki K.-i.T."/>
            <person name="Hayashi T."/>
            <person name="Toyoda A."/>
            <person name="Oliveira C."/>
            <person name="Osipova E."/>
            <person name="Leigh N.D."/>
            <person name="Simon A."/>
            <person name="Yun M.H."/>
        </authorList>
    </citation>
    <scope>NUCLEOTIDE SEQUENCE</scope>
    <source>
        <strain evidence="2">20211129_DDA</strain>
        <tissue evidence="2">Liver</tissue>
    </source>
</reference>
<gene>
    <name evidence="2" type="ORF">NDU88_010380</name>
</gene>
<dbReference type="AlphaFoldDB" id="A0AAV7R022"/>
<evidence type="ECO:0000313" key="3">
    <source>
        <dbReference type="Proteomes" id="UP001066276"/>
    </source>
</evidence>
<dbReference type="EMBL" id="JANPWB010000010">
    <property type="protein sequence ID" value="KAJ1144078.1"/>
    <property type="molecule type" value="Genomic_DNA"/>
</dbReference>
<feature type="compositionally biased region" description="Basic and acidic residues" evidence="1">
    <location>
        <begin position="104"/>
        <end position="114"/>
    </location>
</feature>
<comment type="caution">
    <text evidence="2">The sequence shown here is derived from an EMBL/GenBank/DDBJ whole genome shotgun (WGS) entry which is preliminary data.</text>
</comment>